<gene>
    <name evidence="2" type="ORF">GSTENG00016517001</name>
</gene>
<name>Q4SKX1_TETNG</name>
<evidence type="ECO:0000313" key="2">
    <source>
        <dbReference type="EMBL" id="CAF98711.1"/>
    </source>
</evidence>
<protein>
    <submittedName>
        <fullName evidence="2">(spotted green pufferfish) hypothetical protein</fullName>
    </submittedName>
</protein>
<reference evidence="2" key="2">
    <citation type="submission" date="2004-02" db="EMBL/GenBank/DDBJ databases">
        <authorList>
            <consortium name="Genoscope"/>
            <consortium name="Whitehead Institute Centre for Genome Research"/>
        </authorList>
    </citation>
    <scope>NUCLEOTIDE SEQUENCE</scope>
</reference>
<reference evidence="2" key="1">
    <citation type="journal article" date="2004" name="Nature">
        <title>Genome duplication in the teleost fish Tetraodon nigroviridis reveals the early vertebrate proto-karyotype.</title>
        <authorList>
            <person name="Jaillon O."/>
            <person name="Aury J.-M."/>
            <person name="Brunet F."/>
            <person name="Petit J.-L."/>
            <person name="Stange-Thomann N."/>
            <person name="Mauceli E."/>
            <person name="Bouneau L."/>
            <person name="Fischer C."/>
            <person name="Ozouf-Costaz C."/>
            <person name="Bernot A."/>
            <person name="Nicaud S."/>
            <person name="Jaffe D."/>
            <person name="Fisher S."/>
            <person name="Lutfalla G."/>
            <person name="Dossat C."/>
            <person name="Segurens B."/>
            <person name="Dasilva C."/>
            <person name="Salanoubat M."/>
            <person name="Levy M."/>
            <person name="Boudet N."/>
            <person name="Castellano S."/>
            <person name="Anthouard V."/>
            <person name="Jubin C."/>
            <person name="Castelli V."/>
            <person name="Katinka M."/>
            <person name="Vacherie B."/>
            <person name="Biemont C."/>
            <person name="Skalli Z."/>
            <person name="Cattolico L."/>
            <person name="Poulain J."/>
            <person name="De Berardinis V."/>
            <person name="Cruaud C."/>
            <person name="Duprat S."/>
            <person name="Brottier P."/>
            <person name="Coutanceau J.-P."/>
            <person name="Gouzy J."/>
            <person name="Parra G."/>
            <person name="Lardier G."/>
            <person name="Chapple C."/>
            <person name="McKernan K.J."/>
            <person name="McEwan P."/>
            <person name="Bosak S."/>
            <person name="Kellis M."/>
            <person name="Volff J.-N."/>
            <person name="Guigo R."/>
            <person name="Zody M.C."/>
            <person name="Mesirov J."/>
            <person name="Lindblad-Toh K."/>
            <person name="Birren B."/>
            <person name="Nusbaum C."/>
            <person name="Kahn D."/>
            <person name="Robinson-Rechavi M."/>
            <person name="Laudet V."/>
            <person name="Schachter V."/>
            <person name="Quetier F."/>
            <person name="Saurin W."/>
            <person name="Scarpelli C."/>
            <person name="Wincker P."/>
            <person name="Lander E.S."/>
            <person name="Weissenbach J."/>
            <person name="Roest Crollius H."/>
        </authorList>
    </citation>
    <scope>NUCLEOTIDE SEQUENCE [LARGE SCALE GENOMIC DNA]</scope>
</reference>
<evidence type="ECO:0000256" key="1">
    <source>
        <dbReference type="SAM" id="MobiDB-lite"/>
    </source>
</evidence>
<comment type="caution">
    <text evidence="2">The sequence shown here is derived from an EMBL/GenBank/DDBJ whole genome shotgun (WGS) entry which is preliminary data.</text>
</comment>
<dbReference type="AlphaFoldDB" id="Q4SKX1"/>
<sequence length="105" mass="11800">MGQINFIGLLVFPHKDRSRRMCVRGARGSVVAFSLNPKLSITFWQQFGEMMGVKTDHFSDSRGVNLVSTPASKEKSKSAASRSRLNPPGPPQPPHRKTLYWQDLM</sequence>
<dbReference type="EMBL" id="CAAE01014563">
    <property type="protein sequence ID" value="CAF98711.1"/>
    <property type="molecule type" value="Genomic_DNA"/>
</dbReference>
<dbReference type="KEGG" id="tng:GSTEN00016517G001"/>
<accession>Q4SKX1</accession>
<proteinExistence type="predicted"/>
<feature type="region of interest" description="Disordered" evidence="1">
    <location>
        <begin position="59"/>
        <end position="105"/>
    </location>
</feature>
<organism evidence="2">
    <name type="scientific">Tetraodon nigroviridis</name>
    <name type="common">Spotted green pufferfish</name>
    <name type="synonym">Chelonodon nigroviridis</name>
    <dbReference type="NCBI Taxonomy" id="99883"/>
    <lineage>
        <taxon>Eukaryota</taxon>
        <taxon>Metazoa</taxon>
        <taxon>Chordata</taxon>
        <taxon>Craniata</taxon>
        <taxon>Vertebrata</taxon>
        <taxon>Euteleostomi</taxon>
        <taxon>Actinopterygii</taxon>
        <taxon>Neopterygii</taxon>
        <taxon>Teleostei</taxon>
        <taxon>Neoteleostei</taxon>
        <taxon>Acanthomorphata</taxon>
        <taxon>Eupercaria</taxon>
        <taxon>Tetraodontiformes</taxon>
        <taxon>Tetradontoidea</taxon>
        <taxon>Tetraodontidae</taxon>
        <taxon>Tetraodon</taxon>
    </lineage>
</organism>